<dbReference type="InterPro" id="IPR027636">
    <property type="entry name" value="Glucan-bd_rpt"/>
</dbReference>
<dbReference type="Gene3D" id="2.10.270.10">
    <property type="entry name" value="Cholin Binding"/>
    <property type="match status" value="5"/>
</dbReference>
<evidence type="ECO:0000256" key="1">
    <source>
        <dbReference type="ARBA" id="ARBA00022737"/>
    </source>
</evidence>
<evidence type="ECO:0000256" key="2">
    <source>
        <dbReference type="PROSITE-ProRule" id="PRU00591"/>
    </source>
</evidence>
<gene>
    <name evidence="4" type="ORF">PNU26_10005</name>
</gene>
<accession>A0AAW6DDA1</accession>
<evidence type="ECO:0000313" key="5">
    <source>
        <dbReference type="Proteomes" id="UP001210204"/>
    </source>
</evidence>
<feature type="chain" id="PRO_5043969605" description="Glucosyl transferase" evidence="3">
    <location>
        <begin position="38"/>
        <end position="629"/>
    </location>
</feature>
<dbReference type="RefSeq" id="WP_175057653.1">
    <property type="nucleotide sequence ID" value="NZ_JADOZZ010000025.1"/>
</dbReference>
<name>A0AAW6DDA1_STRSL</name>
<comment type="caution">
    <text evidence="4">The sequence shown here is derived from an EMBL/GenBank/DDBJ whole genome shotgun (WGS) entry which is preliminary data.</text>
</comment>
<feature type="repeat" description="Cell wall-binding" evidence="2">
    <location>
        <begin position="257"/>
        <end position="276"/>
    </location>
</feature>
<dbReference type="Pfam" id="PF19127">
    <property type="entry name" value="Choline_bind_3"/>
    <property type="match status" value="4"/>
</dbReference>
<reference evidence="4" key="1">
    <citation type="submission" date="2023-01" db="EMBL/GenBank/DDBJ databases">
        <title>Human gut microbiome strain richness.</title>
        <authorList>
            <person name="Chen-Liaw A."/>
        </authorList>
    </citation>
    <scope>NUCLEOTIDE SEQUENCE</scope>
    <source>
        <strain evidence="4">1001095st1_G4_1001095IJ_161003</strain>
    </source>
</reference>
<sequence>MKVHSNFAGQTSKHRLLALSCATALASFAFIAKPALAEEATADNTANLDTRATTTANVETTADLVETKVVDATPATEATANTSEEAASVNTDAVTNLTTVTVSQEQTPDQPAVATNAVEAQATNTESSASTGHYYSDDKGNWYYKDANGENLKGAQTIDGQNVYFRDNGQQVKGDFAEDGYYYDGNSGQRVTNSYVRRGASLWFYVDADGKKLFGEQTINNQDVYFDQNYGTQVKGNFASNGYYYDENSGARVDFGKNQFVKVDNNWYYVDNQGKIVKGAQTIDGRELYFDQRTGRQIKGNTDPNSLYYSDLTGDLVKNQFYKLGDSWYYAGTDGKRLKGAQTVYGNQKVFFDEYDGRQVKGEFASDGNYYDKDNGLLVDLPRNQFIYLNKRWYYINSEGKRLFGAQTINGKSLFFHPYHGFQIKGDFAYYSEGSFGGDFYDGETGEKVTHKGFVKRNSGDWFYLDENGNRLKGLQNIDGKLYYFIASGASKYIQYGKQVKGEIVDFVENSNIAPVYSIWNKYEINRRYYFDENTGEAVKNRYIYDRGAWYYFGEDGNAIRPESGEAVIDGQVVYLYQSGKQAKGELIEVNGVPHYYDANTGARVSNAILTIKGKTYQFDADGNGKLVG</sequence>
<dbReference type="AlphaFoldDB" id="A0AAW6DDA1"/>
<dbReference type="Pfam" id="PF01473">
    <property type="entry name" value="Choline_bind_1"/>
    <property type="match status" value="4"/>
</dbReference>
<evidence type="ECO:0000256" key="3">
    <source>
        <dbReference type="SAM" id="SignalP"/>
    </source>
</evidence>
<keyword evidence="1" id="KW-0677">Repeat</keyword>
<proteinExistence type="predicted"/>
<dbReference type="EMBL" id="JAQMJT010000016">
    <property type="protein sequence ID" value="MDB8614699.1"/>
    <property type="molecule type" value="Genomic_DNA"/>
</dbReference>
<dbReference type="NCBIfam" id="TIGR04035">
    <property type="entry name" value="glucan_65_rpt"/>
    <property type="match status" value="6"/>
</dbReference>
<keyword evidence="3" id="KW-0732">Signal</keyword>
<dbReference type="InterPro" id="IPR018337">
    <property type="entry name" value="Cell_wall/Cho-bd_repeat"/>
</dbReference>
<dbReference type="SUPFAM" id="SSF69360">
    <property type="entry name" value="Cell wall binding repeat"/>
    <property type="match status" value="4"/>
</dbReference>
<evidence type="ECO:0008006" key="6">
    <source>
        <dbReference type="Google" id="ProtNLM"/>
    </source>
</evidence>
<organism evidence="4 5">
    <name type="scientific">Streptococcus salivarius</name>
    <dbReference type="NCBI Taxonomy" id="1304"/>
    <lineage>
        <taxon>Bacteria</taxon>
        <taxon>Bacillati</taxon>
        <taxon>Bacillota</taxon>
        <taxon>Bacilli</taxon>
        <taxon>Lactobacillales</taxon>
        <taxon>Streptococcaceae</taxon>
        <taxon>Streptococcus</taxon>
    </lineage>
</organism>
<evidence type="ECO:0000313" key="4">
    <source>
        <dbReference type="EMBL" id="MDB8614699.1"/>
    </source>
</evidence>
<dbReference type="PROSITE" id="PS51170">
    <property type="entry name" value="CW"/>
    <property type="match status" value="1"/>
</dbReference>
<dbReference type="Proteomes" id="UP001210204">
    <property type="component" value="Unassembled WGS sequence"/>
</dbReference>
<protein>
    <recommendedName>
        <fullName evidence="6">Glucosyl transferase</fullName>
    </recommendedName>
</protein>
<feature type="signal peptide" evidence="3">
    <location>
        <begin position="1"/>
        <end position="37"/>
    </location>
</feature>